<dbReference type="Pfam" id="PF09243">
    <property type="entry name" value="Rsm22"/>
    <property type="match status" value="1"/>
</dbReference>
<evidence type="ECO:0000256" key="7">
    <source>
        <dbReference type="ARBA" id="ARBA00045681"/>
    </source>
</evidence>
<feature type="compositionally biased region" description="Polar residues" evidence="8">
    <location>
        <begin position="1"/>
        <end position="12"/>
    </location>
</feature>
<feature type="transmembrane region" description="Helical" evidence="9">
    <location>
        <begin position="362"/>
        <end position="384"/>
    </location>
</feature>
<evidence type="ECO:0000256" key="5">
    <source>
        <dbReference type="ARBA" id="ARBA00023014"/>
    </source>
</evidence>
<comment type="function">
    <text evidence="7">Mitochondrial ribosome (mitoribosome) assembly factor. Binds at the interface of the head and body domains of the mitochondrial small ribosomal subunit (mt-SSU), occluding the mRNA channel and preventing compaction of the head domain towards the body. Probable inactive methyltransferase: retains the characteristic folding and ability to bind S-adenosyl-L-methionine, but it probably lost its methyltransferase activity.</text>
</comment>
<dbReference type="Gene3D" id="3.40.50.150">
    <property type="entry name" value="Vaccinia Virus protein VP39"/>
    <property type="match status" value="1"/>
</dbReference>
<dbReference type="PANTHER" id="PTHR13184:SF5">
    <property type="entry name" value="METHYLTRANSFERASE-LIKE PROTEIN 17, MITOCHONDRIAL"/>
    <property type="match status" value="1"/>
</dbReference>
<reference evidence="12" key="1">
    <citation type="submission" date="2013-03" db="EMBL/GenBank/DDBJ databases">
        <title>The Genome Sequence of Anopheles minimus MINIMUS1.</title>
        <authorList>
            <consortium name="The Broad Institute Genomics Platform"/>
            <person name="Neafsey D.E."/>
            <person name="Walton C."/>
            <person name="Walker B."/>
            <person name="Young S.K."/>
            <person name="Zeng Q."/>
            <person name="Gargeya S."/>
            <person name="Fitzgerald M."/>
            <person name="Haas B."/>
            <person name="Abouelleil A."/>
            <person name="Allen A.W."/>
            <person name="Alvarado L."/>
            <person name="Arachchi H.M."/>
            <person name="Berlin A.M."/>
            <person name="Chapman S.B."/>
            <person name="Gainer-Dewar J."/>
            <person name="Goldberg J."/>
            <person name="Griggs A."/>
            <person name="Gujja S."/>
            <person name="Hansen M."/>
            <person name="Howarth C."/>
            <person name="Imamovic A."/>
            <person name="Ireland A."/>
            <person name="Larimer J."/>
            <person name="McCowan C."/>
            <person name="Murphy C."/>
            <person name="Pearson M."/>
            <person name="Poon T.W."/>
            <person name="Priest M."/>
            <person name="Roberts A."/>
            <person name="Saif S."/>
            <person name="Shea T."/>
            <person name="Sisk P."/>
            <person name="Sykes S."/>
            <person name="Wortman J."/>
            <person name="Nusbaum C."/>
            <person name="Birren B."/>
        </authorList>
    </citation>
    <scope>NUCLEOTIDE SEQUENCE [LARGE SCALE GENOMIC DNA]</scope>
    <source>
        <strain evidence="12">MINIMUS1</strain>
    </source>
</reference>
<dbReference type="EnsemblMetazoa" id="AMIN003581-RA">
    <property type="protein sequence ID" value="AMIN003581-PA"/>
    <property type="gene ID" value="AMIN003581"/>
</dbReference>
<proteinExistence type="predicted"/>
<feature type="region of interest" description="Disordered" evidence="8">
    <location>
        <begin position="37"/>
        <end position="80"/>
    </location>
</feature>
<sequence length="956" mass="106309">MPLTPAYSTPNIATGDDPEETGVRLRKYSALYRSLKSLSPSARSSTTIRSSSPHPLKSFSSTRDTVDKPEKHHKKKEGGMSWEQKKFAQHFAQVPDEEVVLDYFSCALVGDILLQGYLYITQNYFAFYSNVFGYVTKLLIPTVSVLDISREKTAYMFPNAVGVKTRDDRHVFGSFLSREAAYYLMCSVWERATTPLSDSLGSIQHTRLAPLHAEGSEGSLDEDSSCYDGNESSFHGKDEMPDLLDSGDSHEKHLNVTEGGGTNQSSDDSTVLQKQKKLKKELLLKSPAIVKSPAILKVAVAAGALEGLKGEKTIPMLAGGLIGDGSAIGGGHTARGVYGDGAGRSKLSQIRQKLRHILPSDFGIIHIGLILAVLLALFSCFLAYKIHALQARLAAPPIRLGDDTDFYLDVLRWQKRLHSKSKEEAQIVLNSNLEQIIKVRKSLETLSLLIQDSTTEGSGGGDEQGLLGAMIADGASSVLEDSALARAKESESVQAEGKQLPSFSAAPFGAANPCKCRHGICSCCLGVFSMNGCANLTYIPEDFAFEFRMIFNNRVLTKNRISGKNPKPICVHPPRFDFIEVCANFYDVYFVGRNMHVCMEMNGNFEGYELFNRSFNCLRIGDKGVKVMKPGETILGSANPSLEAEIDAGDDIEDYDEAVLIGRADAEYAVLKRIFTEINQRDPELKPRSFLDFGAGVGTGTWAVTDFWREHLFEILSVDKSRHMNDLAELVLRQGDSNKETMVRNVFYRQFLPANPDRKYDIVLSSFALFDQPSRRRLYELVDQLYNTFDKYLILVEQGSNAGFQLLEGIRNHIRRNYDTNDKHLFAPCPHTMSCPRIIKDDGTPCNFEATYTRSFPSSDGHQYGSILYSYLVYRKGAPDSAHEFPRLVRPTAVRSKHCVCHVCSADGKLRDVAFTKSKHGQTVHRCAKASRWGDLLPMHIQWLKNPEDDKSSEET</sequence>
<dbReference type="Gene3D" id="2.30.29.30">
    <property type="entry name" value="Pleckstrin-homology domain (PH domain)/Phosphotyrosine-binding domain (PTB)"/>
    <property type="match status" value="1"/>
</dbReference>
<evidence type="ECO:0000313" key="11">
    <source>
        <dbReference type="EnsemblMetazoa" id="AMIN003581-PA"/>
    </source>
</evidence>
<evidence type="ECO:0000259" key="10">
    <source>
        <dbReference type="SMART" id="SM00568"/>
    </source>
</evidence>
<dbReference type="Proteomes" id="UP000075920">
    <property type="component" value="Unassembled WGS sequence"/>
</dbReference>
<dbReference type="VEuPathDB" id="VectorBase:AMIN003581"/>
<dbReference type="InterPro" id="IPR004182">
    <property type="entry name" value="GRAM"/>
</dbReference>
<evidence type="ECO:0000256" key="4">
    <source>
        <dbReference type="ARBA" id="ARBA00023004"/>
    </source>
</evidence>
<protein>
    <recommendedName>
        <fullName evidence="10">GRAM domain-containing protein</fullName>
    </recommendedName>
</protein>
<keyword evidence="2" id="KW-0479">Metal-binding</keyword>
<dbReference type="SUPFAM" id="SSF53335">
    <property type="entry name" value="S-adenosyl-L-methionine-dependent methyltransferases"/>
    <property type="match status" value="1"/>
</dbReference>
<dbReference type="InterPro" id="IPR052571">
    <property type="entry name" value="Mt_RNA_Methyltransferase"/>
</dbReference>
<feature type="region of interest" description="Disordered" evidence="8">
    <location>
        <begin position="237"/>
        <end position="272"/>
    </location>
</feature>
<evidence type="ECO:0000256" key="1">
    <source>
        <dbReference type="ARBA" id="ARBA00004173"/>
    </source>
</evidence>
<keyword evidence="4" id="KW-0408">Iron</keyword>
<dbReference type="GO" id="GO:0006412">
    <property type="term" value="P:translation"/>
    <property type="evidence" value="ECO:0007669"/>
    <property type="project" value="InterPro"/>
</dbReference>
<dbReference type="GO" id="GO:0008168">
    <property type="term" value="F:methyltransferase activity"/>
    <property type="evidence" value="ECO:0007669"/>
    <property type="project" value="InterPro"/>
</dbReference>
<dbReference type="CDD" id="cd13220">
    <property type="entry name" value="PH-GRAM_GRAMDC"/>
    <property type="match status" value="1"/>
</dbReference>
<dbReference type="STRING" id="112268.A0A182VZS6"/>
<dbReference type="GO" id="GO:0003735">
    <property type="term" value="F:structural constituent of ribosome"/>
    <property type="evidence" value="ECO:0007669"/>
    <property type="project" value="TreeGrafter"/>
</dbReference>
<keyword evidence="12" id="KW-1185">Reference proteome</keyword>
<accession>A0A182VZS6</accession>
<keyword evidence="3" id="KW-0809">Transit peptide</keyword>
<keyword evidence="5" id="KW-0411">Iron-sulfur</keyword>
<dbReference type="AlphaFoldDB" id="A0A182VZS6"/>
<dbReference type="Pfam" id="PF15998">
    <property type="entry name" value="DUF4773"/>
    <property type="match status" value="1"/>
</dbReference>
<name>A0A182VZS6_9DIPT</name>
<keyword evidence="9" id="KW-0472">Membrane</keyword>
<dbReference type="GO" id="GO:0005763">
    <property type="term" value="C:mitochondrial small ribosomal subunit"/>
    <property type="evidence" value="ECO:0007669"/>
    <property type="project" value="TreeGrafter"/>
</dbReference>
<organism evidence="11 12">
    <name type="scientific">Anopheles minimus</name>
    <dbReference type="NCBI Taxonomy" id="112268"/>
    <lineage>
        <taxon>Eukaryota</taxon>
        <taxon>Metazoa</taxon>
        <taxon>Ecdysozoa</taxon>
        <taxon>Arthropoda</taxon>
        <taxon>Hexapoda</taxon>
        <taxon>Insecta</taxon>
        <taxon>Pterygota</taxon>
        <taxon>Neoptera</taxon>
        <taxon>Endopterygota</taxon>
        <taxon>Diptera</taxon>
        <taxon>Nematocera</taxon>
        <taxon>Culicoidea</taxon>
        <taxon>Culicidae</taxon>
        <taxon>Anophelinae</taxon>
        <taxon>Anopheles</taxon>
    </lineage>
</organism>
<dbReference type="GO" id="GO:0051536">
    <property type="term" value="F:iron-sulfur cluster binding"/>
    <property type="evidence" value="ECO:0007669"/>
    <property type="project" value="UniProtKB-KW"/>
</dbReference>
<keyword evidence="9" id="KW-1133">Transmembrane helix</keyword>
<dbReference type="InterPro" id="IPR031941">
    <property type="entry name" value="DUF4773"/>
</dbReference>
<dbReference type="InterPro" id="IPR029063">
    <property type="entry name" value="SAM-dependent_MTases_sf"/>
</dbReference>
<dbReference type="InterPro" id="IPR011993">
    <property type="entry name" value="PH-like_dom_sf"/>
</dbReference>
<keyword evidence="6" id="KW-0496">Mitochondrion</keyword>
<dbReference type="PANTHER" id="PTHR13184">
    <property type="entry name" value="37S RIBOSOMAL PROTEIN S22"/>
    <property type="match status" value="1"/>
</dbReference>
<dbReference type="Pfam" id="PF02893">
    <property type="entry name" value="GRAM"/>
    <property type="match status" value="1"/>
</dbReference>
<keyword evidence="9" id="KW-0812">Transmembrane</keyword>
<feature type="region of interest" description="Disordered" evidence="8">
    <location>
        <begin position="1"/>
        <end position="20"/>
    </location>
</feature>
<comment type="subcellular location">
    <subcellularLocation>
        <location evidence="1">Mitochondrion</location>
    </subcellularLocation>
</comment>
<evidence type="ECO:0000256" key="6">
    <source>
        <dbReference type="ARBA" id="ARBA00023128"/>
    </source>
</evidence>
<reference evidence="11" key="2">
    <citation type="submission" date="2020-05" db="UniProtKB">
        <authorList>
            <consortium name="EnsemblMetazoa"/>
        </authorList>
    </citation>
    <scope>IDENTIFICATION</scope>
    <source>
        <strain evidence="11">MINIMUS1</strain>
    </source>
</reference>
<evidence type="ECO:0000256" key="2">
    <source>
        <dbReference type="ARBA" id="ARBA00022723"/>
    </source>
</evidence>
<dbReference type="GO" id="GO:0046872">
    <property type="term" value="F:metal ion binding"/>
    <property type="evidence" value="ECO:0007669"/>
    <property type="project" value="UniProtKB-KW"/>
</dbReference>
<dbReference type="SMART" id="SM00568">
    <property type="entry name" value="GRAM"/>
    <property type="match status" value="1"/>
</dbReference>
<evidence type="ECO:0000313" key="12">
    <source>
        <dbReference type="Proteomes" id="UP000075920"/>
    </source>
</evidence>
<dbReference type="InterPro" id="IPR015324">
    <property type="entry name" value="Ribosomal_Rsm22-like"/>
</dbReference>
<feature type="domain" description="GRAM" evidence="10">
    <location>
        <begin position="85"/>
        <end position="152"/>
    </location>
</feature>
<evidence type="ECO:0000256" key="8">
    <source>
        <dbReference type="SAM" id="MobiDB-lite"/>
    </source>
</evidence>
<evidence type="ECO:0000256" key="9">
    <source>
        <dbReference type="SAM" id="Phobius"/>
    </source>
</evidence>
<evidence type="ECO:0000256" key="3">
    <source>
        <dbReference type="ARBA" id="ARBA00022946"/>
    </source>
</evidence>
<feature type="compositionally biased region" description="Low complexity" evidence="8">
    <location>
        <begin position="37"/>
        <end position="61"/>
    </location>
</feature>